<feature type="compositionally biased region" description="Polar residues" evidence="14">
    <location>
        <begin position="329"/>
        <end position="339"/>
    </location>
</feature>
<comment type="catalytic activity">
    <reaction evidence="1">
        <text>Thiol-dependent hydrolysis of ester, thioester, amide, peptide and isopeptide bonds formed by the C-terminal Gly of ubiquitin (a 76-residue protein attached to proteins as an intracellular targeting signal).</text>
        <dbReference type="EC" id="3.4.19.12"/>
    </reaction>
</comment>
<evidence type="ECO:0000256" key="10">
    <source>
        <dbReference type="ARBA" id="ARBA00022771"/>
    </source>
</evidence>
<dbReference type="Gene3D" id="3.30.40.10">
    <property type="entry name" value="Zinc/RING finger domain, C3HC4 (zinc finger)"/>
    <property type="match status" value="1"/>
</dbReference>
<dbReference type="GO" id="GO:0048471">
    <property type="term" value="C:perinuclear region of cytoplasm"/>
    <property type="evidence" value="ECO:0007669"/>
    <property type="project" value="UniProtKB-SubCell"/>
</dbReference>
<evidence type="ECO:0000256" key="6">
    <source>
        <dbReference type="ARBA" id="ARBA00022490"/>
    </source>
</evidence>
<dbReference type="PROSITE" id="PS50271">
    <property type="entry name" value="ZF_UBP"/>
    <property type="match status" value="1"/>
</dbReference>
<sequence>MSCTSSRLFCPHLSFRQTNRHKRSSGRSGHLNEEDGGSSISVHSSGVVDDASSYQEYIHEGSGEPADLLPFPSYDNNNQHQGGGVVTSELLRKELICEDCDPNEFSSPRLPNHLWKCLEPKCRRMLCGKQGQNHSQYHFQEFPHHFVQENVANKRIWCNECSMEVFPDQRNRRSPPAVWVPPMGVEEEPPRGLYNIGNTCFMNAALQCMAAVKPLSSFILGNSCSFKGKNVANSYLWFLSEMWSRDSQGYSKGVMPSRLLHSVRAAHPIFRGFQQHDTQEFLRLFMDTLAEETKVPHFILDETEVDKQSDAGSDDGTMSVDSETESFETCDSGNASEETMSTREPRNGCKQPLKDIKIQMKSIVSEIFDGQVESSAQCLSCKQVSSRLEVFQDLSLPIPTREELTALRISADRYEAEDGRNNPGWIGWFLEWVKSFFWGPAPTLEDCFSAFFSSDELKGKNMYSCEKCQKLRNGVKRCSLYRLPEILCVHLKRFRMYEYSGGMGFSGKVSQYVQFPLEGLDLSPFLNKDCPSQVTTYRLLGAICHIGSFLGGHYTAYIRRDDEWYLCDDSRVVLVSPETVADCEAYVLFYQKYDLPDHVRELKQEVLESWEAADTNDLKEMKFHLLSRKWLARFIWGEEPGPIDNSDVVCPHEFIAPYDSVHLGATWVPEPVWNILIERFGGGPDLVHSEECVICLSAWRKHIKSANPERERNLRQFDGV</sequence>
<dbReference type="InterPro" id="IPR001607">
    <property type="entry name" value="Znf_UBP"/>
</dbReference>
<dbReference type="SUPFAM" id="SSF57850">
    <property type="entry name" value="RING/U-box"/>
    <property type="match status" value="1"/>
</dbReference>
<keyword evidence="11" id="KW-0862">Zinc</keyword>
<dbReference type="InterPro" id="IPR001394">
    <property type="entry name" value="Peptidase_C19_UCH"/>
</dbReference>
<dbReference type="STRING" id="158441.A0A226EL73"/>
<dbReference type="Proteomes" id="UP000198287">
    <property type="component" value="Unassembled WGS sequence"/>
</dbReference>
<dbReference type="SUPFAM" id="SSF54001">
    <property type="entry name" value="Cysteine proteinases"/>
    <property type="match status" value="1"/>
</dbReference>
<dbReference type="GO" id="GO:0006897">
    <property type="term" value="P:endocytosis"/>
    <property type="evidence" value="ECO:0007669"/>
    <property type="project" value="UniProtKB-KW"/>
</dbReference>
<feature type="domain" description="UBP-type" evidence="16">
    <location>
        <begin position="76"/>
        <end position="187"/>
    </location>
</feature>
<feature type="compositionally biased region" description="Basic and acidic residues" evidence="14">
    <location>
        <begin position="340"/>
        <end position="350"/>
    </location>
</feature>
<dbReference type="SMART" id="SM00695">
    <property type="entry name" value="DUSP"/>
    <property type="match status" value="1"/>
</dbReference>
<evidence type="ECO:0000256" key="8">
    <source>
        <dbReference type="ARBA" id="ARBA00022723"/>
    </source>
</evidence>
<dbReference type="Pfam" id="PF02148">
    <property type="entry name" value="zf-UBP"/>
    <property type="match status" value="1"/>
</dbReference>
<dbReference type="Gene3D" id="3.90.70.10">
    <property type="entry name" value="Cysteine proteinases"/>
    <property type="match status" value="1"/>
</dbReference>
<dbReference type="EMBL" id="LNIX01000003">
    <property type="protein sequence ID" value="OXA58209.1"/>
    <property type="molecule type" value="Genomic_DNA"/>
</dbReference>
<feature type="region of interest" description="Disordered" evidence="14">
    <location>
        <begin position="20"/>
        <end position="45"/>
    </location>
</feature>
<dbReference type="InterPro" id="IPR028889">
    <property type="entry name" value="USP"/>
</dbReference>
<dbReference type="Gene3D" id="3.30.2230.10">
    <property type="entry name" value="DUSP-like"/>
    <property type="match status" value="1"/>
</dbReference>
<protein>
    <recommendedName>
        <fullName evidence="5">ubiquitinyl hydrolase 1</fullName>
        <ecNumber evidence="5">3.4.19.12</ecNumber>
    </recommendedName>
</protein>
<dbReference type="PANTHER" id="PTHR21646">
    <property type="entry name" value="UBIQUITIN CARBOXYL-TERMINAL HYDROLASE"/>
    <property type="match status" value="1"/>
</dbReference>
<evidence type="ECO:0000256" key="11">
    <source>
        <dbReference type="ARBA" id="ARBA00022833"/>
    </source>
</evidence>
<accession>A0A226EL73</accession>
<dbReference type="OMA" id="FRMYEYS"/>
<evidence type="ECO:0000256" key="2">
    <source>
        <dbReference type="ARBA" id="ARBA00004300"/>
    </source>
</evidence>
<dbReference type="AlphaFoldDB" id="A0A226EL73"/>
<dbReference type="OrthoDB" id="73004at2759"/>
<evidence type="ECO:0000256" key="1">
    <source>
        <dbReference type="ARBA" id="ARBA00000707"/>
    </source>
</evidence>
<dbReference type="InterPro" id="IPR018200">
    <property type="entry name" value="USP_CS"/>
</dbReference>
<dbReference type="InterPro" id="IPR050185">
    <property type="entry name" value="Ub_carboxyl-term_hydrolase"/>
</dbReference>
<dbReference type="GO" id="GO:0005813">
    <property type="term" value="C:centrosome"/>
    <property type="evidence" value="ECO:0007669"/>
    <property type="project" value="UniProtKB-SubCell"/>
</dbReference>
<dbReference type="PROSITE" id="PS00972">
    <property type="entry name" value="USP_1"/>
    <property type="match status" value="1"/>
</dbReference>
<keyword evidence="7" id="KW-0254">Endocytosis</keyword>
<evidence type="ECO:0000256" key="3">
    <source>
        <dbReference type="ARBA" id="ARBA00004556"/>
    </source>
</evidence>
<dbReference type="InterPro" id="IPR006615">
    <property type="entry name" value="Pept_C19_DUSP"/>
</dbReference>
<name>A0A226EL73_FOLCA</name>
<feature type="domain" description="USP" evidence="15">
    <location>
        <begin position="191"/>
        <end position="593"/>
    </location>
</feature>
<feature type="domain" description="DUSP" evidence="17">
    <location>
        <begin position="597"/>
        <end position="692"/>
    </location>
</feature>
<dbReference type="GO" id="GO:0016579">
    <property type="term" value="P:protein deubiquitination"/>
    <property type="evidence" value="ECO:0007669"/>
    <property type="project" value="InterPro"/>
</dbReference>
<evidence type="ECO:0000256" key="5">
    <source>
        <dbReference type="ARBA" id="ARBA00012759"/>
    </source>
</evidence>
<keyword evidence="6" id="KW-0963">Cytoplasm</keyword>
<keyword evidence="9" id="KW-0677">Repeat</keyword>
<dbReference type="Pfam" id="PF06337">
    <property type="entry name" value="DUSP"/>
    <property type="match status" value="1"/>
</dbReference>
<reference evidence="18 19" key="1">
    <citation type="submission" date="2015-12" db="EMBL/GenBank/DDBJ databases">
        <title>The genome of Folsomia candida.</title>
        <authorList>
            <person name="Faddeeva A."/>
            <person name="Derks M.F."/>
            <person name="Anvar Y."/>
            <person name="Smit S."/>
            <person name="Van Straalen N."/>
            <person name="Roelofs D."/>
        </authorList>
    </citation>
    <scope>NUCLEOTIDE SEQUENCE [LARGE SCALE GENOMIC DNA]</scope>
    <source>
        <strain evidence="18 19">VU population</strain>
        <tissue evidence="18">Whole body</tissue>
    </source>
</reference>
<comment type="similarity">
    <text evidence="4">Belongs to the peptidase C19 family. USP20/USP33 subfamily.</text>
</comment>
<evidence type="ECO:0000256" key="7">
    <source>
        <dbReference type="ARBA" id="ARBA00022583"/>
    </source>
</evidence>
<keyword evidence="8" id="KW-0479">Metal-binding</keyword>
<evidence type="ECO:0000259" key="17">
    <source>
        <dbReference type="PROSITE" id="PS51283"/>
    </source>
</evidence>
<dbReference type="PROSITE" id="PS50235">
    <property type="entry name" value="USP_3"/>
    <property type="match status" value="1"/>
</dbReference>
<evidence type="ECO:0000313" key="18">
    <source>
        <dbReference type="EMBL" id="OXA58209.1"/>
    </source>
</evidence>
<keyword evidence="18" id="KW-0378">Hydrolase</keyword>
<proteinExistence type="inferred from homology"/>
<feature type="region of interest" description="Disordered" evidence="14">
    <location>
        <begin position="306"/>
        <end position="350"/>
    </location>
</feature>
<evidence type="ECO:0000256" key="13">
    <source>
        <dbReference type="PROSITE-ProRule" id="PRU00502"/>
    </source>
</evidence>
<evidence type="ECO:0000256" key="14">
    <source>
        <dbReference type="SAM" id="MobiDB-lite"/>
    </source>
</evidence>
<gene>
    <name evidence="18" type="ORF">Fcan01_07504</name>
</gene>
<evidence type="ECO:0000313" key="19">
    <source>
        <dbReference type="Proteomes" id="UP000198287"/>
    </source>
</evidence>
<dbReference type="InterPro" id="IPR035927">
    <property type="entry name" value="DUSP-like_sf"/>
</dbReference>
<organism evidence="18 19">
    <name type="scientific">Folsomia candida</name>
    <name type="common">Springtail</name>
    <dbReference type="NCBI Taxonomy" id="158441"/>
    <lineage>
        <taxon>Eukaryota</taxon>
        <taxon>Metazoa</taxon>
        <taxon>Ecdysozoa</taxon>
        <taxon>Arthropoda</taxon>
        <taxon>Hexapoda</taxon>
        <taxon>Collembola</taxon>
        <taxon>Entomobryomorpha</taxon>
        <taxon>Isotomoidea</taxon>
        <taxon>Isotomidae</taxon>
        <taxon>Proisotominae</taxon>
        <taxon>Folsomia</taxon>
    </lineage>
</organism>
<dbReference type="InterPro" id="IPR013083">
    <property type="entry name" value="Znf_RING/FYVE/PHD"/>
</dbReference>
<dbReference type="CDD" id="cd02674">
    <property type="entry name" value="Peptidase_C19R"/>
    <property type="match status" value="1"/>
</dbReference>
<evidence type="ECO:0000256" key="9">
    <source>
        <dbReference type="ARBA" id="ARBA00022737"/>
    </source>
</evidence>
<comment type="caution">
    <text evidence="18">The sequence shown here is derived from an EMBL/GenBank/DDBJ whole genome shotgun (WGS) entry which is preliminary data.</text>
</comment>
<dbReference type="PROSITE" id="PS51283">
    <property type="entry name" value="DUSP"/>
    <property type="match status" value="1"/>
</dbReference>
<keyword evidence="12" id="KW-0206">Cytoskeleton</keyword>
<dbReference type="GO" id="GO:0008270">
    <property type="term" value="F:zinc ion binding"/>
    <property type="evidence" value="ECO:0007669"/>
    <property type="project" value="UniProtKB-KW"/>
</dbReference>
<evidence type="ECO:0000259" key="16">
    <source>
        <dbReference type="PROSITE" id="PS50271"/>
    </source>
</evidence>
<dbReference type="SUPFAM" id="SSF143791">
    <property type="entry name" value="DUSP-like"/>
    <property type="match status" value="1"/>
</dbReference>
<evidence type="ECO:0000256" key="4">
    <source>
        <dbReference type="ARBA" id="ARBA00008269"/>
    </source>
</evidence>
<dbReference type="EC" id="3.4.19.12" evidence="5"/>
<keyword evidence="19" id="KW-1185">Reference proteome</keyword>
<keyword evidence="10 13" id="KW-0863">Zinc-finger</keyword>
<evidence type="ECO:0000259" key="15">
    <source>
        <dbReference type="PROSITE" id="PS50235"/>
    </source>
</evidence>
<evidence type="ECO:0000256" key="12">
    <source>
        <dbReference type="ARBA" id="ARBA00023212"/>
    </source>
</evidence>
<dbReference type="InterPro" id="IPR038765">
    <property type="entry name" value="Papain-like_cys_pep_sf"/>
</dbReference>
<dbReference type="PANTHER" id="PTHR21646:SF86">
    <property type="entry name" value="UBIQUITIN CARBOXYL-TERMINAL HYDROLASE"/>
    <property type="match status" value="1"/>
</dbReference>
<dbReference type="Pfam" id="PF00443">
    <property type="entry name" value="UCH"/>
    <property type="match status" value="1"/>
</dbReference>
<comment type="subcellular location">
    <subcellularLocation>
        <location evidence="2">Cytoplasm</location>
        <location evidence="2">Cytoskeleton</location>
        <location evidence="2">Microtubule organizing center</location>
        <location evidence="2">Centrosome</location>
    </subcellularLocation>
    <subcellularLocation>
        <location evidence="3">Cytoplasm</location>
        <location evidence="3">Perinuclear region</location>
    </subcellularLocation>
</comment>
<dbReference type="GO" id="GO:0004843">
    <property type="term" value="F:cysteine-type deubiquitinase activity"/>
    <property type="evidence" value="ECO:0007669"/>
    <property type="project" value="UniProtKB-EC"/>
</dbReference>